<keyword evidence="3 5" id="KW-1133">Transmembrane helix</keyword>
<organism evidence="8 9">
    <name type="scientific">Musicola paradisiaca (strain Ech703)</name>
    <name type="common">Dickeya paradisiaca</name>
    <name type="synonym">Dickeya dadantii</name>
    <dbReference type="NCBI Taxonomy" id="579405"/>
    <lineage>
        <taxon>Bacteria</taxon>
        <taxon>Pseudomonadati</taxon>
        <taxon>Pseudomonadota</taxon>
        <taxon>Gammaproteobacteria</taxon>
        <taxon>Enterobacterales</taxon>
        <taxon>Pectobacteriaceae</taxon>
        <taxon>Musicola</taxon>
    </lineage>
</organism>
<name>C6C824_MUSP7</name>
<dbReference type="Pfam" id="PF02931">
    <property type="entry name" value="Neur_chan_LBD"/>
    <property type="match status" value="1"/>
</dbReference>
<accession>C6C824</accession>
<dbReference type="AlphaFoldDB" id="C6C824"/>
<feature type="domain" description="Neurotransmitter-gated ion-channel ligand-binding" evidence="7">
    <location>
        <begin position="24"/>
        <end position="216"/>
    </location>
</feature>
<keyword evidence="9" id="KW-1185">Reference proteome</keyword>
<reference evidence="8" key="1">
    <citation type="submission" date="2009-06" db="EMBL/GenBank/DDBJ databases">
        <title>Complete sequence of Dickeya dadantii Ech703.</title>
        <authorList>
            <consortium name="US DOE Joint Genome Institute"/>
            <person name="Lucas S."/>
            <person name="Copeland A."/>
            <person name="Lapidus A."/>
            <person name="Glavina del Rio T."/>
            <person name="Dalin E."/>
            <person name="Tice H."/>
            <person name="Bruce D."/>
            <person name="Goodwin L."/>
            <person name="Pitluck S."/>
            <person name="Chertkov O."/>
            <person name="Brettin T."/>
            <person name="Detter J.C."/>
            <person name="Han C."/>
            <person name="Larimer F."/>
            <person name="Land M."/>
            <person name="Hauser L."/>
            <person name="Kyrpides N."/>
            <person name="Mikhailova N."/>
            <person name="Balakrishnan V."/>
            <person name="Glasner J."/>
            <person name="Perna N.T."/>
        </authorList>
    </citation>
    <scope>NUCLEOTIDE SEQUENCE [LARGE SCALE GENOMIC DNA]</scope>
    <source>
        <strain evidence="8">Ech703</strain>
    </source>
</reference>
<dbReference type="EMBL" id="CP001654">
    <property type="protein sequence ID" value="ACS84169.1"/>
    <property type="molecule type" value="Genomic_DNA"/>
</dbReference>
<dbReference type="SUPFAM" id="SSF63712">
    <property type="entry name" value="Nicotinic receptor ligand binding domain-like"/>
    <property type="match status" value="1"/>
</dbReference>
<dbReference type="eggNOG" id="COG5361">
    <property type="taxonomic scope" value="Bacteria"/>
</dbReference>
<protein>
    <recommendedName>
        <fullName evidence="7">Neurotransmitter-gated ion-channel ligand-binding domain-containing protein</fullName>
    </recommendedName>
</protein>
<feature type="transmembrane region" description="Helical" evidence="5">
    <location>
        <begin position="218"/>
        <end position="238"/>
    </location>
</feature>
<keyword evidence="2 5" id="KW-0812">Transmembrane</keyword>
<proteinExistence type="predicted"/>
<evidence type="ECO:0000256" key="2">
    <source>
        <dbReference type="ARBA" id="ARBA00022692"/>
    </source>
</evidence>
<dbReference type="HOGENOM" id="CLU_010920_3_0_6"/>
<dbReference type="CDD" id="cd19050">
    <property type="entry name" value="LGIC_TM_bact"/>
    <property type="match status" value="1"/>
</dbReference>
<sequence>MRILWLCMVFFISLPAWSLPQNSQSDARPTSVEVSIFINKIYSVNTLEQTYKVDGYMVAQWTDAPRKTPNNKPLIIENNQIDPFIAKGQWVPALEFINVVGSPDTSNKRLVLYPDGRVIYNARFLGTFSNDMDFRRFPFDRQQFVLELEPFSYSNQHLRFSKVTVYNENVGNQDIDEWWMTGTPVTRISNVHYDHLDAGENEYSRVTVQIDARRNPSYYLWSFILPLGLIIAASWSVFWLESFSEQLQTAFTLMLTVVAYAFYTSNILPRLPYTTIIDQMIITGYGSIFASILLIIFAYHHQMEGTPDRVLIRRCRVIFPVAVVLFCGLLIVRGMGL</sequence>
<dbReference type="InterPro" id="IPR036719">
    <property type="entry name" value="Neuro-gated_channel_TM_sf"/>
</dbReference>
<evidence type="ECO:0000256" key="1">
    <source>
        <dbReference type="ARBA" id="ARBA00004141"/>
    </source>
</evidence>
<dbReference type="Proteomes" id="UP000002734">
    <property type="component" value="Chromosome"/>
</dbReference>
<dbReference type="KEGG" id="dda:Dd703_0355"/>
<dbReference type="GO" id="GO:0016020">
    <property type="term" value="C:membrane"/>
    <property type="evidence" value="ECO:0007669"/>
    <property type="project" value="UniProtKB-SubCell"/>
</dbReference>
<dbReference type="InterPro" id="IPR036734">
    <property type="entry name" value="Neur_chan_lig-bd_sf"/>
</dbReference>
<dbReference type="InterPro" id="IPR038050">
    <property type="entry name" value="Neuro_actylchol_rec"/>
</dbReference>
<dbReference type="PANTHER" id="PTHR18945">
    <property type="entry name" value="NEUROTRANSMITTER GATED ION CHANNEL"/>
    <property type="match status" value="1"/>
</dbReference>
<dbReference type="SUPFAM" id="SSF90112">
    <property type="entry name" value="Neurotransmitter-gated ion-channel transmembrane pore"/>
    <property type="match status" value="1"/>
</dbReference>
<evidence type="ECO:0000256" key="5">
    <source>
        <dbReference type="SAM" id="Phobius"/>
    </source>
</evidence>
<evidence type="ECO:0000259" key="7">
    <source>
        <dbReference type="Pfam" id="PF02931"/>
    </source>
</evidence>
<feature type="signal peptide" evidence="6">
    <location>
        <begin position="1"/>
        <end position="18"/>
    </location>
</feature>
<evidence type="ECO:0000256" key="3">
    <source>
        <dbReference type="ARBA" id="ARBA00022989"/>
    </source>
</evidence>
<keyword evidence="6" id="KW-0732">Signal</keyword>
<keyword evidence="4 5" id="KW-0472">Membrane</keyword>
<evidence type="ECO:0000313" key="8">
    <source>
        <dbReference type="EMBL" id="ACS84169.1"/>
    </source>
</evidence>
<feature type="transmembrane region" description="Helical" evidence="5">
    <location>
        <begin position="280"/>
        <end position="299"/>
    </location>
</feature>
<feature type="transmembrane region" description="Helical" evidence="5">
    <location>
        <begin position="311"/>
        <end position="332"/>
    </location>
</feature>
<dbReference type="GO" id="GO:0005230">
    <property type="term" value="F:extracellular ligand-gated monoatomic ion channel activity"/>
    <property type="evidence" value="ECO:0007669"/>
    <property type="project" value="InterPro"/>
</dbReference>
<dbReference type="STRING" id="579405.Dd703_0355"/>
<feature type="chain" id="PRO_5002963034" description="Neurotransmitter-gated ion-channel ligand-binding domain-containing protein" evidence="6">
    <location>
        <begin position="19"/>
        <end position="337"/>
    </location>
</feature>
<comment type="subcellular location">
    <subcellularLocation>
        <location evidence="1">Membrane</location>
        <topology evidence="1">Multi-pass membrane protein</topology>
    </subcellularLocation>
</comment>
<feature type="transmembrane region" description="Helical" evidence="5">
    <location>
        <begin position="250"/>
        <end position="268"/>
    </location>
</feature>
<dbReference type="CDD" id="cd18988">
    <property type="entry name" value="LGIC_ECD_bact"/>
    <property type="match status" value="1"/>
</dbReference>
<dbReference type="InterPro" id="IPR006202">
    <property type="entry name" value="Neur_chan_lig-bd"/>
</dbReference>
<evidence type="ECO:0000313" key="9">
    <source>
        <dbReference type="Proteomes" id="UP000002734"/>
    </source>
</evidence>
<evidence type="ECO:0000256" key="4">
    <source>
        <dbReference type="ARBA" id="ARBA00023136"/>
    </source>
</evidence>
<dbReference type="InterPro" id="IPR006201">
    <property type="entry name" value="Neur_channel"/>
</dbReference>
<evidence type="ECO:0000256" key="6">
    <source>
        <dbReference type="SAM" id="SignalP"/>
    </source>
</evidence>
<dbReference type="Gene3D" id="2.70.170.10">
    <property type="entry name" value="Neurotransmitter-gated ion-channel ligand-binding domain"/>
    <property type="match status" value="1"/>
</dbReference>
<gene>
    <name evidence="8" type="ordered locus">Dd703_0355</name>
</gene>
<dbReference type="RefSeq" id="WP_012763992.1">
    <property type="nucleotide sequence ID" value="NC_012880.1"/>
</dbReference>
<dbReference type="GO" id="GO:0004888">
    <property type="term" value="F:transmembrane signaling receptor activity"/>
    <property type="evidence" value="ECO:0007669"/>
    <property type="project" value="InterPro"/>
</dbReference>
<dbReference type="Gene3D" id="1.20.58.390">
    <property type="entry name" value="Neurotransmitter-gated ion-channel transmembrane domain"/>
    <property type="match status" value="1"/>
</dbReference>